<dbReference type="EMBL" id="CM046394">
    <property type="protein sequence ID" value="KAI8547097.1"/>
    <property type="molecule type" value="Genomic_DNA"/>
</dbReference>
<organism evidence="1 2">
    <name type="scientific">Rhododendron molle</name>
    <name type="common">Chinese azalea</name>
    <name type="synonym">Azalea mollis</name>
    <dbReference type="NCBI Taxonomy" id="49168"/>
    <lineage>
        <taxon>Eukaryota</taxon>
        <taxon>Viridiplantae</taxon>
        <taxon>Streptophyta</taxon>
        <taxon>Embryophyta</taxon>
        <taxon>Tracheophyta</taxon>
        <taxon>Spermatophyta</taxon>
        <taxon>Magnoliopsida</taxon>
        <taxon>eudicotyledons</taxon>
        <taxon>Gunneridae</taxon>
        <taxon>Pentapetalae</taxon>
        <taxon>asterids</taxon>
        <taxon>Ericales</taxon>
        <taxon>Ericaceae</taxon>
        <taxon>Ericoideae</taxon>
        <taxon>Rhodoreae</taxon>
        <taxon>Rhododendron</taxon>
    </lineage>
</organism>
<accession>A0ACC0N2Y7</accession>
<sequence length="383" mass="42577">MHSFSFHQFLRTLTLNPISTPPHSRSLDFAASINGLSGSSLHQFLLTRFSLPSSSSSNYLNGWISTPLPDRDREPRGVEARAAESCAGEEEEDAKASGLSKTLELGSLFGLWFLFNIYFNIYNKQVDDCSLSSLPLPWKRRTQDHHSKLPSIAHHNLHFYLLILGFSFDVNIGLQWNFRSLEGIWMGRKRGREKEKKTPIFLGIASDFALYPNPRVFMYFLLSVKTQVSISYIFPKVLLVIPQAEVLADSEEELENVLVGIVSSTQESLDQTHNQVPNQQLQALGSSEQQLVLVLPVSSEQEAHSLPQQMTPSELQLEEVGEEEGSSRAASATGDRQSIEIATLGFTLQQFSEVTSSSSSSSASSSDDDDEIEDEVLGSENDD</sequence>
<evidence type="ECO:0000313" key="2">
    <source>
        <dbReference type="Proteomes" id="UP001062846"/>
    </source>
</evidence>
<evidence type="ECO:0000313" key="1">
    <source>
        <dbReference type="EMBL" id="KAI8547097.1"/>
    </source>
</evidence>
<proteinExistence type="predicted"/>
<protein>
    <submittedName>
        <fullName evidence="1">Uncharacterized protein</fullName>
    </submittedName>
</protein>
<dbReference type="Proteomes" id="UP001062846">
    <property type="component" value="Chromosome 7"/>
</dbReference>
<comment type="caution">
    <text evidence="1">The sequence shown here is derived from an EMBL/GenBank/DDBJ whole genome shotgun (WGS) entry which is preliminary data.</text>
</comment>
<keyword evidence="2" id="KW-1185">Reference proteome</keyword>
<name>A0ACC0N2Y7_RHOML</name>
<gene>
    <name evidence="1" type="ORF">RHMOL_Rhmol07G0168300</name>
</gene>
<reference evidence="1" key="1">
    <citation type="submission" date="2022-02" db="EMBL/GenBank/DDBJ databases">
        <title>Plant Genome Project.</title>
        <authorList>
            <person name="Zhang R.-G."/>
        </authorList>
    </citation>
    <scope>NUCLEOTIDE SEQUENCE</scope>
    <source>
        <strain evidence="1">AT1</strain>
    </source>
</reference>